<evidence type="ECO:0000313" key="2">
    <source>
        <dbReference type="EMBL" id="OGK54977.1"/>
    </source>
</evidence>
<dbReference type="NCBIfam" id="TIGR00305">
    <property type="entry name" value="putative toxin-antitoxin system toxin component, PIN family"/>
    <property type="match status" value="1"/>
</dbReference>
<evidence type="ECO:0000259" key="1">
    <source>
        <dbReference type="Pfam" id="PF13470"/>
    </source>
</evidence>
<dbReference type="PANTHER" id="PTHR34610:SF3">
    <property type="entry name" value="SSL7007 PROTEIN"/>
    <property type="match status" value="1"/>
</dbReference>
<protein>
    <submittedName>
        <fullName evidence="2">Putative toxin-antitoxin system toxin component, PIN family</fullName>
    </submittedName>
</protein>
<gene>
    <name evidence="2" type="ORF">A3H78_00690</name>
</gene>
<name>A0A1F7JH83_9BACT</name>
<dbReference type="Proteomes" id="UP000177418">
    <property type="component" value="Unassembled WGS sequence"/>
</dbReference>
<dbReference type="Pfam" id="PF13470">
    <property type="entry name" value="PIN_3"/>
    <property type="match status" value="1"/>
</dbReference>
<dbReference type="InterPro" id="IPR002850">
    <property type="entry name" value="PIN_toxin-like"/>
</dbReference>
<reference evidence="2 3" key="1">
    <citation type="journal article" date="2016" name="Nat. Commun.">
        <title>Thousands of microbial genomes shed light on interconnected biogeochemical processes in an aquifer system.</title>
        <authorList>
            <person name="Anantharaman K."/>
            <person name="Brown C.T."/>
            <person name="Hug L.A."/>
            <person name="Sharon I."/>
            <person name="Castelle C.J."/>
            <person name="Probst A.J."/>
            <person name="Thomas B.C."/>
            <person name="Singh A."/>
            <person name="Wilkins M.J."/>
            <person name="Karaoz U."/>
            <person name="Brodie E.L."/>
            <person name="Williams K.H."/>
            <person name="Hubbard S.S."/>
            <person name="Banfield J.F."/>
        </authorList>
    </citation>
    <scope>NUCLEOTIDE SEQUENCE [LARGE SCALE GENOMIC DNA]</scope>
</reference>
<accession>A0A1F7JH83</accession>
<feature type="domain" description="PIN" evidence="1">
    <location>
        <begin position="3"/>
        <end position="113"/>
    </location>
</feature>
<dbReference type="AlphaFoldDB" id="A0A1F7JH83"/>
<sequence length="146" mass="16484">MIKVFFDASVIFSGMYSVSGASSRLLTMVKGKQIIGLTTQTVIEELNNNLHKIPKYQRYEIDKKIIDCGLIVREKITTDEKQPFTALVNQKDVHVIAGAVLTHSDYLITLDKKHLNNKIIRDKIKKVKIISPKDLLATIFKGLLDS</sequence>
<dbReference type="EMBL" id="MGAV01000012">
    <property type="protein sequence ID" value="OGK54977.1"/>
    <property type="molecule type" value="Genomic_DNA"/>
</dbReference>
<comment type="caution">
    <text evidence="2">The sequence shown here is derived from an EMBL/GenBank/DDBJ whole genome shotgun (WGS) entry which is preliminary data.</text>
</comment>
<evidence type="ECO:0000313" key="3">
    <source>
        <dbReference type="Proteomes" id="UP000177418"/>
    </source>
</evidence>
<organism evidence="2 3">
    <name type="scientific">Candidatus Roizmanbacteria bacterium RIFCSPLOWO2_02_FULL_36_11</name>
    <dbReference type="NCBI Taxonomy" id="1802071"/>
    <lineage>
        <taxon>Bacteria</taxon>
        <taxon>Candidatus Roizmaniibacteriota</taxon>
    </lineage>
</organism>
<dbReference type="InterPro" id="IPR002716">
    <property type="entry name" value="PIN_dom"/>
</dbReference>
<proteinExistence type="predicted"/>
<dbReference type="PANTHER" id="PTHR34610">
    <property type="entry name" value="SSL7007 PROTEIN"/>
    <property type="match status" value="1"/>
</dbReference>